<dbReference type="GO" id="GO:0004146">
    <property type="term" value="F:dihydrofolate reductase activity"/>
    <property type="evidence" value="ECO:0007669"/>
    <property type="project" value="UniProtKB-EC"/>
</dbReference>
<protein>
    <submittedName>
        <fullName evidence="2">Dihydrofolate reductase</fullName>
        <ecNumber evidence="2">1.5.1.3</ecNumber>
    </submittedName>
</protein>
<keyword evidence="3" id="KW-1185">Reference proteome</keyword>
<dbReference type="AlphaFoldDB" id="A0A1P8F6G5"/>
<keyword evidence="2" id="KW-0560">Oxidoreductase</keyword>
<dbReference type="Gene3D" id="3.40.430.10">
    <property type="entry name" value="Dihydrofolate Reductase, subunit A"/>
    <property type="match status" value="1"/>
</dbReference>
<dbReference type="InterPro" id="IPR050765">
    <property type="entry name" value="Riboflavin_Biosynth_HTPR"/>
</dbReference>
<reference evidence="3" key="1">
    <citation type="submission" date="2016-11" db="EMBL/GenBank/DDBJ databases">
        <title>Dehalogenimonas formicexedens sp. nov., a chlorinated alkane respiring bacterium isolated from contaminated groundwater.</title>
        <authorList>
            <person name="Key T.A."/>
            <person name="Bowman K.S."/>
            <person name="Lee I."/>
            <person name="Chun J."/>
            <person name="Albuquerque L."/>
            <person name="da Costa M.S."/>
            <person name="Rainey F.A."/>
            <person name="Moe W.M."/>
        </authorList>
    </citation>
    <scope>NUCLEOTIDE SEQUENCE [LARGE SCALE GENOMIC DNA]</scope>
    <source>
        <strain evidence="3">NSZ-14</strain>
    </source>
</reference>
<dbReference type="KEGG" id="dfo:Dform_00675"/>
<dbReference type="EC" id="1.5.1.3" evidence="2"/>
<dbReference type="STRING" id="1839801.Dform_00675"/>
<evidence type="ECO:0000313" key="2">
    <source>
        <dbReference type="EMBL" id="APV44030.1"/>
    </source>
</evidence>
<dbReference type="EMBL" id="CP018258">
    <property type="protein sequence ID" value="APV44030.1"/>
    <property type="molecule type" value="Genomic_DNA"/>
</dbReference>
<evidence type="ECO:0000313" key="3">
    <source>
        <dbReference type="Proteomes" id="UP000185934"/>
    </source>
</evidence>
<dbReference type="Pfam" id="PF01872">
    <property type="entry name" value="RibD_C"/>
    <property type="match status" value="1"/>
</dbReference>
<dbReference type="SUPFAM" id="SSF53597">
    <property type="entry name" value="Dihydrofolate reductase-like"/>
    <property type="match status" value="1"/>
</dbReference>
<dbReference type="InterPro" id="IPR002734">
    <property type="entry name" value="RibDG_C"/>
</dbReference>
<dbReference type="GO" id="GO:0009231">
    <property type="term" value="P:riboflavin biosynthetic process"/>
    <property type="evidence" value="ECO:0007669"/>
    <property type="project" value="InterPro"/>
</dbReference>
<proteinExistence type="predicted"/>
<gene>
    <name evidence="2" type="primary">folA</name>
    <name evidence="2" type="ORF">Dform_00675</name>
</gene>
<evidence type="ECO:0000259" key="1">
    <source>
        <dbReference type="Pfam" id="PF01872"/>
    </source>
</evidence>
<dbReference type="Proteomes" id="UP000185934">
    <property type="component" value="Chromosome"/>
</dbReference>
<dbReference type="RefSeq" id="WP_076003765.1">
    <property type="nucleotide sequence ID" value="NZ_CP018258.1"/>
</dbReference>
<dbReference type="InterPro" id="IPR024072">
    <property type="entry name" value="DHFR-like_dom_sf"/>
</dbReference>
<sequence length="202" mass="22229">MRKIITTTFVTLDGVMQAPGGPTEDTTGGFAFGGWSANYWDSLMGEIMNGFMALPFEMLLGQTTYDIFAAYWPTAKADLVIAEKFNCTKKWVVSDKAVALSWQNSELITGDVVNQIKKLKTKDGPDLWVHGSGNLIQTLLKNHLIDRMYIWTFPVTVGGSGKRLFSDGTLAQDFKLIDSKTSTTGVIIATYEPRGELKTGTL</sequence>
<feature type="domain" description="Bacterial bifunctional deaminase-reductase C-terminal" evidence="1">
    <location>
        <begin position="2"/>
        <end position="187"/>
    </location>
</feature>
<dbReference type="OrthoDB" id="195113at2"/>
<dbReference type="GO" id="GO:0008703">
    <property type="term" value="F:5-amino-6-(5-phosphoribosylamino)uracil reductase activity"/>
    <property type="evidence" value="ECO:0007669"/>
    <property type="project" value="InterPro"/>
</dbReference>
<name>A0A1P8F6G5_9CHLR</name>
<organism evidence="2 3">
    <name type="scientific">Dehalogenimonas formicexedens</name>
    <dbReference type="NCBI Taxonomy" id="1839801"/>
    <lineage>
        <taxon>Bacteria</taxon>
        <taxon>Bacillati</taxon>
        <taxon>Chloroflexota</taxon>
        <taxon>Dehalococcoidia</taxon>
        <taxon>Dehalococcoidales</taxon>
        <taxon>Dehalococcoidaceae</taxon>
        <taxon>Dehalogenimonas</taxon>
    </lineage>
</organism>
<dbReference type="PANTHER" id="PTHR38011">
    <property type="entry name" value="DIHYDROFOLATE REDUCTASE FAMILY PROTEIN (AFU_ORTHOLOGUE AFUA_8G06820)"/>
    <property type="match status" value="1"/>
</dbReference>
<dbReference type="PANTHER" id="PTHR38011:SF2">
    <property type="entry name" value="BIFUNCTIONAL DEAMINASE-REDUCTASE DOMAIN PROTEIN"/>
    <property type="match status" value="1"/>
</dbReference>
<accession>A0A1P8F6G5</accession>